<reference evidence="4 5" key="1">
    <citation type="journal article" date="2023" name="Int. J. Syst. Evol. Microbiol.">
        <title>Arthrobacter mangrovi sp. nov., an actinobacterium isolated from the rhizosphere of a mangrove.</title>
        <authorList>
            <person name="Hamada M."/>
            <person name="Saitou S."/>
            <person name="Enomoto N."/>
            <person name="Nanri K."/>
            <person name="Hidaka K."/>
            <person name="Miura T."/>
            <person name="Tamura T."/>
        </authorList>
    </citation>
    <scope>NUCLEOTIDE SEQUENCE [LARGE SCALE GENOMIC DNA]</scope>
    <source>
        <strain evidence="4 5">NBRC 112813</strain>
    </source>
</reference>
<dbReference type="SUPFAM" id="SSF56059">
    <property type="entry name" value="Glutathione synthetase ATP-binding domain-like"/>
    <property type="match status" value="1"/>
</dbReference>
<dbReference type="Gene3D" id="3.30.1490.20">
    <property type="entry name" value="ATP-grasp fold, A domain"/>
    <property type="match status" value="1"/>
</dbReference>
<dbReference type="Gene3D" id="3.30.470.20">
    <property type="entry name" value="ATP-grasp fold, B domain"/>
    <property type="match status" value="1"/>
</dbReference>
<dbReference type="RefSeq" id="WP_264794329.1">
    <property type="nucleotide sequence ID" value="NZ_BRVS01000002.1"/>
</dbReference>
<evidence type="ECO:0000313" key="5">
    <source>
        <dbReference type="Proteomes" id="UP001209654"/>
    </source>
</evidence>
<dbReference type="Pfam" id="PF13549">
    <property type="entry name" value="ATP-grasp_5"/>
    <property type="match status" value="1"/>
</dbReference>
<name>A0ABQ5MQ93_9MICC</name>
<dbReference type="InterPro" id="IPR016102">
    <property type="entry name" value="Succinyl-CoA_synth-like"/>
</dbReference>
<dbReference type="EMBL" id="BRVS01000002">
    <property type="protein sequence ID" value="GLB66159.1"/>
    <property type="molecule type" value="Genomic_DNA"/>
</dbReference>
<keyword evidence="1" id="KW-0067">ATP-binding</keyword>
<dbReference type="Pfam" id="PF00583">
    <property type="entry name" value="Acetyltransf_1"/>
    <property type="match status" value="1"/>
</dbReference>
<dbReference type="InterPro" id="IPR011761">
    <property type="entry name" value="ATP-grasp"/>
</dbReference>
<dbReference type="Gene3D" id="3.40.50.720">
    <property type="entry name" value="NAD(P)-binding Rossmann-like Domain"/>
    <property type="match status" value="1"/>
</dbReference>
<dbReference type="Gene3D" id="3.40.50.261">
    <property type="entry name" value="Succinyl-CoA synthetase domains"/>
    <property type="match status" value="2"/>
</dbReference>
<dbReference type="Gene3D" id="3.40.630.30">
    <property type="match status" value="1"/>
</dbReference>
<evidence type="ECO:0000259" key="2">
    <source>
        <dbReference type="PROSITE" id="PS50975"/>
    </source>
</evidence>
<protein>
    <submittedName>
        <fullName evidence="4">GNAT family N-acetyltransferase</fullName>
    </submittedName>
</protein>
<dbReference type="InterPro" id="IPR032875">
    <property type="entry name" value="Succ_CoA_lig_flav_dom"/>
</dbReference>
<evidence type="ECO:0000259" key="3">
    <source>
        <dbReference type="PROSITE" id="PS51186"/>
    </source>
</evidence>
<dbReference type="SUPFAM" id="SSF52210">
    <property type="entry name" value="Succinyl-CoA synthetase domains"/>
    <property type="match status" value="2"/>
</dbReference>
<feature type="domain" description="ATP-grasp" evidence="2">
    <location>
        <begin position="685"/>
        <end position="895"/>
    </location>
</feature>
<accession>A0ABQ5MQ93</accession>
<proteinExistence type="predicted"/>
<dbReference type="CDD" id="cd04301">
    <property type="entry name" value="NAT_SF"/>
    <property type="match status" value="1"/>
</dbReference>
<dbReference type="SUPFAM" id="SSF51735">
    <property type="entry name" value="NAD(P)-binding Rossmann-fold domains"/>
    <property type="match status" value="1"/>
</dbReference>
<evidence type="ECO:0000256" key="1">
    <source>
        <dbReference type="PROSITE-ProRule" id="PRU00409"/>
    </source>
</evidence>
<comment type="caution">
    <text evidence="4">The sequence shown here is derived from an EMBL/GenBank/DDBJ whole genome shotgun (WGS) entry which is preliminary data.</text>
</comment>
<dbReference type="SUPFAM" id="SSF55729">
    <property type="entry name" value="Acyl-CoA N-acyltransferases (Nat)"/>
    <property type="match status" value="1"/>
</dbReference>
<dbReference type="InterPro" id="IPR016181">
    <property type="entry name" value="Acyl_CoA_acyltransferase"/>
</dbReference>
<organism evidence="4 5">
    <name type="scientific">Arthrobacter mangrovi</name>
    <dbReference type="NCBI Taxonomy" id="2966350"/>
    <lineage>
        <taxon>Bacteria</taxon>
        <taxon>Bacillati</taxon>
        <taxon>Actinomycetota</taxon>
        <taxon>Actinomycetes</taxon>
        <taxon>Micrococcales</taxon>
        <taxon>Micrococcaceae</taxon>
        <taxon>Arthrobacter</taxon>
    </lineage>
</organism>
<dbReference type="InterPro" id="IPR036291">
    <property type="entry name" value="NAD(P)-bd_dom_sf"/>
</dbReference>
<dbReference type="SMART" id="SM00881">
    <property type="entry name" value="CoA_binding"/>
    <property type="match status" value="1"/>
</dbReference>
<keyword evidence="5" id="KW-1185">Reference proteome</keyword>
<evidence type="ECO:0000313" key="4">
    <source>
        <dbReference type="EMBL" id="GLB66159.1"/>
    </source>
</evidence>
<dbReference type="PANTHER" id="PTHR42793:SF1">
    <property type="entry name" value="PEPTIDYL-LYSINE N-ACETYLTRANSFERASE PATZ"/>
    <property type="match status" value="1"/>
</dbReference>
<feature type="domain" description="N-acetyltransferase" evidence="3">
    <location>
        <begin position="26"/>
        <end position="177"/>
    </location>
</feature>
<dbReference type="PANTHER" id="PTHR42793">
    <property type="entry name" value="COA BINDING DOMAIN CONTAINING PROTEIN"/>
    <property type="match status" value="1"/>
</dbReference>
<sequence>MAQEAQTRDYPDYWEADVVLRDGGTAHLRPIVPEDGPALQAFHMGQSESSIYLRFFTFKAKLSSRELDRFTNVDYHSRVAFVITIAGDIIGIGRYDRLDDPDEAEVAFNIADSHQGRGLGSILLEHLAAAARENGIRRFSAEVLPENRKMVTVFNDAGYEVRRHFDDGVVMLEFNIDPTERSRAVMESREHRAEARSVAGLLAPSSVAVIGASREYGSIGYALLEHIVEGGFTGPVYAINPQALELGGMISYGTIGEVPEPVQLAIIAVPYDQVLKVVQECADAGVKGLIVATAGFADTGQEGLARQRELVRNARANGMRVVGPASLGIINTDPAVTLNASMAPHLPPRGRLGLFSQSAAIGVMLYAAANRRGLGLSSTLSAGNRADVSGNDVMQYWEDDPATGAVGLYLESFGNPRKFSRIARRLSRSKPVIVAKSDLMGLQLPPGHHVRTTQAPGGALDAMMRQSGVVRVDTYEQLMDVAQIVVSQPLPAGPGVAVLSNSLALGKVIADAAATHQLQVVHLATSLGLDAARSEALGLLRSKVREALALPEVHTVFITLLPVNGLDNGEIAQVLRACGEEAGKPVIAAFTGVLDPQAVAEGLLAAETAEEGSARQPALPTFSSPGNGIEALAAVVRYTEWLGRDQGEVVEPSGLERDRAADMIDALLEGVAGDHLVQTTTGQAAELLGCYGISVLPSAAFSTADEAVAAADRLGWPVALKAMDDRLRQRLDLGGVRLNIVDADSLRRNIDHMREVLRPFGDIGLEIQSMAPSGQSCTVRAIEDPLLGPVVSFGLSGDAVNLLGDWSHRIPPLTSVDVADLIRSPRAAPKLFGYQGLPAVDVAALEDLVNRVALMKDDHPEIALLEFNPVLVSPQGLTVLSADLRLGNYAQRTDSARRAMRD</sequence>
<dbReference type="Pfam" id="PF13607">
    <property type="entry name" value="Succ_CoA_lig"/>
    <property type="match status" value="1"/>
</dbReference>
<dbReference type="PROSITE" id="PS51186">
    <property type="entry name" value="GNAT"/>
    <property type="match status" value="1"/>
</dbReference>
<dbReference type="InterPro" id="IPR013815">
    <property type="entry name" value="ATP_grasp_subdomain_1"/>
</dbReference>
<dbReference type="Proteomes" id="UP001209654">
    <property type="component" value="Unassembled WGS sequence"/>
</dbReference>
<gene>
    <name evidence="4" type="ORF">AHIS1636_05980</name>
</gene>
<dbReference type="PROSITE" id="PS50975">
    <property type="entry name" value="ATP_GRASP"/>
    <property type="match status" value="1"/>
</dbReference>
<dbReference type="InterPro" id="IPR000182">
    <property type="entry name" value="GNAT_dom"/>
</dbReference>
<dbReference type="Pfam" id="PF13380">
    <property type="entry name" value="CoA_binding_2"/>
    <property type="match status" value="1"/>
</dbReference>
<keyword evidence="1" id="KW-0547">Nucleotide-binding</keyword>
<dbReference type="InterPro" id="IPR003781">
    <property type="entry name" value="CoA-bd"/>
</dbReference>